<name>A0ABV5AKH5_9BACL</name>
<proteinExistence type="predicted"/>
<protein>
    <submittedName>
        <fullName evidence="1">Uncharacterized protein</fullName>
    </submittedName>
</protein>
<gene>
    <name evidence="1" type="ORF">KKP3000_001958</name>
</gene>
<comment type="caution">
    <text evidence="1">The sequence shown here is derived from an EMBL/GenBank/DDBJ whole genome shotgun (WGS) entry which is preliminary data.</text>
</comment>
<reference evidence="1 2" key="1">
    <citation type="journal article" date="2024" name="Int. J. Mol. Sci.">
        <title>Exploration of Alicyclobacillus spp. Genome in Search of Antibiotic Resistance.</title>
        <authorList>
            <person name="Bucka-Kolendo J."/>
            <person name="Kiousi D.E."/>
            <person name="Dekowska A."/>
            <person name="Mikolajczuk-Szczyrba A."/>
            <person name="Karadedos D.M."/>
            <person name="Michael P."/>
            <person name="Galanis A."/>
            <person name="Sokolowska B."/>
        </authorList>
    </citation>
    <scope>NUCLEOTIDE SEQUENCE [LARGE SCALE GENOMIC DNA]</scope>
    <source>
        <strain evidence="1 2">KKP 3000</strain>
    </source>
</reference>
<accession>A0ABV5AKH5</accession>
<dbReference type="Gene3D" id="3.90.1720.10">
    <property type="entry name" value="endopeptidase domain like (from Nostoc punctiforme)"/>
    <property type="match status" value="1"/>
</dbReference>
<keyword evidence="2" id="KW-1185">Reference proteome</keyword>
<organism evidence="1 2">
    <name type="scientific">Alicyclobacillus fastidiosus</name>
    <dbReference type="NCBI Taxonomy" id="392011"/>
    <lineage>
        <taxon>Bacteria</taxon>
        <taxon>Bacillati</taxon>
        <taxon>Bacillota</taxon>
        <taxon>Bacilli</taxon>
        <taxon>Bacillales</taxon>
        <taxon>Alicyclobacillaceae</taxon>
        <taxon>Alicyclobacillus</taxon>
    </lineage>
</organism>
<evidence type="ECO:0000313" key="2">
    <source>
        <dbReference type="Proteomes" id="UP001579974"/>
    </source>
</evidence>
<dbReference type="EMBL" id="JBDXSU010000027">
    <property type="protein sequence ID" value="MFB5192747.1"/>
    <property type="molecule type" value="Genomic_DNA"/>
</dbReference>
<dbReference type="RefSeq" id="WP_275473448.1">
    <property type="nucleotide sequence ID" value="NZ_CP162940.1"/>
</dbReference>
<dbReference type="Proteomes" id="UP001579974">
    <property type="component" value="Unassembled WGS sequence"/>
</dbReference>
<sequence>MYLAEPGDILLYRKYPSIGHDLIIDGEILEDGRQQREYWHVAIALDVKNKIEADGKTVAIHPIDYGNFDAFRPPIGSRRIDLALSVIRQFVGQGYDWWLIIDDAIRYATKRIPKCLGGPWHLPAAFIQSEERRAKVCSSLAVAYFNAAVWGPKLDRNASPEDIYLAVKDFPINV</sequence>
<evidence type="ECO:0000313" key="1">
    <source>
        <dbReference type="EMBL" id="MFB5192747.1"/>
    </source>
</evidence>
<dbReference type="InterPro" id="IPR038765">
    <property type="entry name" value="Papain-like_cys_pep_sf"/>
</dbReference>
<dbReference type="SUPFAM" id="SSF54001">
    <property type="entry name" value="Cysteine proteinases"/>
    <property type="match status" value="1"/>
</dbReference>